<dbReference type="Proteomes" id="UP001147760">
    <property type="component" value="Unassembled WGS sequence"/>
</dbReference>
<gene>
    <name evidence="1" type="ORF">N7530_008981</name>
</gene>
<sequence length="96" mass="10864">MYEIMLRGLLAIVNDMANDKAVDFNAWLRHAITIASTNATYGRLLKCGGRELERNVALLLANIVPWLIAPETWNAWKVLCAAFKDYFDLRGYEDGS</sequence>
<organism evidence="1 2">
    <name type="scientific">Penicillium desertorum</name>
    <dbReference type="NCBI Taxonomy" id="1303715"/>
    <lineage>
        <taxon>Eukaryota</taxon>
        <taxon>Fungi</taxon>
        <taxon>Dikarya</taxon>
        <taxon>Ascomycota</taxon>
        <taxon>Pezizomycotina</taxon>
        <taxon>Eurotiomycetes</taxon>
        <taxon>Eurotiomycetidae</taxon>
        <taxon>Eurotiales</taxon>
        <taxon>Aspergillaceae</taxon>
        <taxon>Penicillium</taxon>
    </lineage>
</organism>
<reference evidence="1" key="2">
    <citation type="journal article" date="2023" name="IMA Fungus">
        <title>Comparative genomic study of the Penicillium genus elucidates a diverse pangenome and 15 lateral gene transfer events.</title>
        <authorList>
            <person name="Petersen C."/>
            <person name="Sorensen T."/>
            <person name="Nielsen M.R."/>
            <person name="Sondergaard T.E."/>
            <person name="Sorensen J.L."/>
            <person name="Fitzpatrick D.A."/>
            <person name="Frisvad J.C."/>
            <person name="Nielsen K.L."/>
        </authorList>
    </citation>
    <scope>NUCLEOTIDE SEQUENCE</scope>
    <source>
        <strain evidence="1">IBT 17660</strain>
    </source>
</reference>
<protein>
    <submittedName>
        <fullName evidence="1">Uncharacterized protein</fullName>
    </submittedName>
</protein>
<name>A0A9X0BLH8_9EURO</name>
<dbReference type="AlphaFoldDB" id="A0A9X0BLH8"/>
<accession>A0A9X0BLH8</accession>
<dbReference type="OrthoDB" id="3366823at2759"/>
<evidence type="ECO:0000313" key="1">
    <source>
        <dbReference type="EMBL" id="KAJ5471624.1"/>
    </source>
</evidence>
<dbReference type="EMBL" id="JAPWDO010000005">
    <property type="protein sequence ID" value="KAJ5471624.1"/>
    <property type="molecule type" value="Genomic_DNA"/>
</dbReference>
<keyword evidence="2" id="KW-1185">Reference proteome</keyword>
<comment type="caution">
    <text evidence="1">The sequence shown here is derived from an EMBL/GenBank/DDBJ whole genome shotgun (WGS) entry which is preliminary data.</text>
</comment>
<reference evidence="1" key="1">
    <citation type="submission" date="2022-12" db="EMBL/GenBank/DDBJ databases">
        <authorList>
            <person name="Petersen C."/>
        </authorList>
    </citation>
    <scope>NUCLEOTIDE SEQUENCE</scope>
    <source>
        <strain evidence="1">IBT 17660</strain>
    </source>
</reference>
<evidence type="ECO:0000313" key="2">
    <source>
        <dbReference type="Proteomes" id="UP001147760"/>
    </source>
</evidence>
<proteinExistence type="predicted"/>